<dbReference type="InterPro" id="IPR053145">
    <property type="entry name" value="AB_hydrolase_Est10"/>
</dbReference>
<organism evidence="2 3">
    <name type="scientific">Nitrosospira multiformis (strain ATCC 25196 / NCIMB 11849 / C 71)</name>
    <dbReference type="NCBI Taxonomy" id="323848"/>
    <lineage>
        <taxon>Bacteria</taxon>
        <taxon>Pseudomonadati</taxon>
        <taxon>Pseudomonadota</taxon>
        <taxon>Betaproteobacteria</taxon>
        <taxon>Nitrosomonadales</taxon>
        <taxon>Nitrosomonadaceae</taxon>
        <taxon>Nitrosospira</taxon>
    </lineage>
</organism>
<reference evidence="2 3" key="1">
    <citation type="submission" date="2016-10" db="EMBL/GenBank/DDBJ databases">
        <authorList>
            <person name="de Groot N.N."/>
        </authorList>
    </citation>
    <scope>NUCLEOTIDE SEQUENCE [LARGE SCALE GENOMIC DNA]</scope>
    <source>
        <strain evidence="2 3">Nl13</strain>
    </source>
</reference>
<feature type="domain" description="Serine aminopeptidase S33" evidence="1">
    <location>
        <begin position="62"/>
        <end position="167"/>
    </location>
</feature>
<evidence type="ECO:0000313" key="2">
    <source>
        <dbReference type="EMBL" id="SEF80828.1"/>
    </source>
</evidence>
<dbReference type="EMBL" id="FNVK01000010">
    <property type="protein sequence ID" value="SEF80828.1"/>
    <property type="molecule type" value="Genomic_DNA"/>
</dbReference>
<evidence type="ECO:0000313" key="3">
    <source>
        <dbReference type="Proteomes" id="UP000236751"/>
    </source>
</evidence>
<dbReference type="InterPro" id="IPR022742">
    <property type="entry name" value="Hydrolase_4"/>
</dbReference>
<dbReference type="PANTHER" id="PTHR43265">
    <property type="entry name" value="ESTERASE ESTD"/>
    <property type="match status" value="1"/>
</dbReference>
<dbReference type="NCBIfam" id="TIGR03100">
    <property type="entry name" value="hydr1_PEP"/>
    <property type="match status" value="1"/>
</dbReference>
<dbReference type="PANTHER" id="PTHR43265:SF1">
    <property type="entry name" value="ESTERASE ESTD"/>
    <property type="match status" value="1"/>
</dbReference>
<dbReference type="SUPFAM" id="SSF53474">
    <property type="entry name" value="alpha/beta-Hydrolases"/>
    <property type="match status" value="1"/>
</dbReference>
<dbReference type="Gene3D" id="3.40.50.1820">
    <property type="entry name" value="alpha/beta hydrolase"/>
    <property type="match status" value="1"/>
</dbReference>
<protein>
    <submittedName>
        <fullName evidence="2">Exosortase A system-associated hydrolase 1</fullName>
    </submittedName>
</protein>
<dbReference type="Pfam" id="PF12146">
    <property type="entry name" value="Hydrolase_4"/>
    <property type="match status" value="1"/>
</dbReference>
<dbReference type="RefSeq" id="WP_238529844.1">
    <property type="nucleotide sequence ID" value="NC_007614.1"/>
</dbReference>
<name>A0A1H5V270_NITMU</name>
<proteinExistence type="predicted"/>
<sequence length="308" mass="34857">MCRTDIGNDERFCTGRMMNYEERPIVFCCGSDCLYGILTLPEQAASRGILILVGGPQYRAGSHRQFTLLARHLAANGIPVFRFDFRGMGDSEGDARTFENVKDDVRSGIDRLFAEIPSLNELVILGLCDAASAALFYAYQDPRVTGLVLLNPWVRTEEGSARAYLKHYYISRIFDRELWGKIWSGNFNYAASARSLFGTIGTVVAERGEIAPPAAKNNCKSGCEAAPLPERMFQGLERFQGRVLLILCGNDLTAQEFSELVKGSQKWKKLLASPHFSRFSLPEANHTFSRREWRDQIARWTKEWLYSW</sequence>
<evidence type="ECO:0000259" key="1">
    <source>
        <dbReference type="Pfam" id="PF12146"/>
    </source>
</evidence>
<accession>A0A1H5V270</accession>
<dbReference type="Proteomes" id="UP000236751">
    <property type="component" value="Unassembled WGS sequence"/>
</dbReference>
<gene>
    <name evidence="2" type="ORF">SAMN05216403_11011</name>
</gene>
<dbReference type="GO" id="GO:0052689">
    <property type="term" value="F:carboxylic ester hydrolase activity"/>
    <property type="evidence" value="ECO:0007669"/>
    <property type="project" value="TreeGrafter"/>
</dbReference>
<keyword evidence="2" id="KW-0378">Hydrolase</keyword>
<dbReference type="InterPro" id="IPR029058">
    <property type="entry name" value="AB_hydrolase_fold"/>
</dbReference>
<dbReference type="AlphaFoldDB" id="A0A1H5V270"/>
<dbReference type="InterPro" id="IPR017531">
    <property type="entry name" value="Hydrolase-1_PEP"/>
</dbReference>